<protein>
    <recommendedName>
        <fullName evidence="1">Reverse transcriptase domain-containing protein</fullName>
    </recommendedName>
</protein>
<dbReference type="InterPro" id="IPR043502">
    <property type="entry name" value="DNA/RNA_pol_sf"/>
</dbReference>
<organism evidence="2">
    <name type="scientific">Prunus dulcis</name>
    <name type="common">Almond</name>
    <name type="synonym">Amygdalus dulcis</name>
    <dbReference type="NCBI Taxonomy" id="3755"/>
    <lineage>
        <taxon>Eukaryota</taxon>
        <taxon>Viridiplantae</taxon>
        <taxon>Streptophyta</taxon>
        <taxon>Embryophyta</taxon>
        <taxon>Tracheophyta</taxon>
        <taxon>Spermatophyta</taxon>
        <taxon>Magnoliopsida</taxon>
        <taxon>eudicotyledons</taxon>
        <taxon>Gunneridae</taxon>
        <taxon>Pentapetalae</taxon>
        <taxon>rosids</taxon>
        <taxon>fabids</taxon>
        <taxon>Rosales</taxon>
        <taxon>Rosaceae</taxon>
        <taxon>Amygdaloideae</taxon>
        <taxon>Amygdaleae</taxon>
        <taxon>Prunus</taxon>
    </lineage>
</organism>
<gene>
    <name evidence="2" type="ORF">Prudu_404S000100</name>
</gene>
<dbReference type="InterPro" id="IPR043128">
    <property type="entry name" value="Rev_trsase/Diguanyl_cyclase"/>
</dbReference>
<evidence type="ECO:0000259" key="1">
    <source>
        <dbReference type="Pfam" id="PF00078"/>
    </source>
</evidence>
<dbReference type="AlphaFoldDB" id="A0A5H2XMW6"/>
<proteinExistence type="predicted"/>
<dbReference type="SUPFAM" id="SSF56672">
    <property type="entry name" value="DNA/RNA polymerases"/>
    <property type="match status" value="1"/>
</dbReference>
<dbReference type="InterPro" id="IPR000477">
    <property type="entry name" value="RT_dom"/>
</dbReference>
<dbReference type="Pfam" id="PF00078">
    <property type="entry name" value="RVT_1"/>
    <property type="match status" value="1"/>
</dbReference>
<accession>A0A5H2XMW6</accession>
<evidence type="ECO:0000313" key="2">
    <source>
        <dbReference type="EMBL" id="BBN68382.1"/>
    </source>
</evidence>
<dbReference type="PANTHER" id="PTHR24559:SF444">
    <property type="entry name" value="REVERSE TRANSCRIPTASE DOMAIN-CONTAINING PROTEIN"/>
    <property type="match status" value="1"/>
</dbReference>
<dbReference type="InterPro" id="IPR053134">
    <property type="entry name" value="RNA-dir_DNA_polymerase"/>
</dbReference>
<dbReference type="Gene3D" id="3.10.10.10">
    <property type="entry name" value="HIV Type 1 Reverse Transcriptase, subunit A, domain 1"/>
    <property type="match status" value="1"/>
</dbReference>
<sequence length="379" mass="43891">MENADQDGQNRKGFDSNMSDRHQLRWGITKIHGILDVECHSRKQRVKIAFFVIDTTSTTYNALLGRDWIHQSLCIPSTLHQQLALWNEEGHMEIVEADPRPFLPSAMCLEARYYHDDLGPFTFFGVNQNGRPHGVTAQRLIEEESSHQYGRIHPRKYRGTRRGVLQEEVLDFAPAALDDSLPEVEDPLQEINLGTEEDPRPTFISTLLKEPLKSELMALLQEFRDCFAWHYHEMPGLDRQLVEHKLPIKDGYLPVKQARRRMSMDTELKVKEEIERLLKQDSSGQPSMPIGYNQIMMAEQDIHKTAFMCPGHIGAFEYTVMPFGLRNAGATYQRAMNSIFHDMIGHSLEVYIDDVVIKSPRRKPRISLRKAFLRMRQHK</sequence>
<dbReference type="PANTHER" id="PTHR24559">
    <property type="entry name" value="TRANSPOSON TY3-I GAG-POL POLYPROTEIN"/>
    <property type="match status" value="1"/>
</dbReference>
<dbReference type="CDD" id="cd01647">
    <property type="entry name" value="RT_LTR"/>
    <property type="match status" value="1"/>
</dbReference>
<dbReference type="EMBL" id="AP020741">
    <property type="protein sequence ID" value="BBN68382.1"/>
    <property type="molecule type" value="Genomic_DNA"/>
</dbReference>
<dbReference type="Gene3D" id="3.30.70.270">
    <property type="match status" value="1"/>
</dbReference>
<feature type="domain" description="Reverse transcriptase" evidence="1">
    <location>
        <begin position="291"/>
        <end position="367"/>
    </location>
</feature>
<name>A0A5H2XMW6_PRUDU</name>
<reference evidence="2" key="1">
    <citation type="journal article" date="2019" name="Science">
        <title>Mutation of a bHLH transcription factor allowed almond domestication.</title>
        <authorList>
            <person name="Sanchez-Perez R."/>
            <person name="Pavan S."/>
            <person name="Mazzeo R."/>
            <person name="Moldovan C."/>
            <person name="Aiese Cigliano R."/>
            <person name="Del Cueto J."/>
            <person name="Ricciardi F."/>
            <person name="Lotti C."/>
            <person name="Ricciardi L."/>
            <person name="Dicenta F."/>
            <person name="Lopez-Marques R.L."/>
            <person name="Lindberg Moller B."/>
        </authorList>
    </citation>
    <scope>NUCLEOTIDE SEQUENCE</scope>
</reference>